<dbReference type="PANTHER" id="PTHR30204">
    <property type="entry name" value="REDOX-CYCLING DRUG-SENSING TRANSCRIPTIONAL ACTIVATOR SOXR"/>
    <property type="match status" value="1"/>
</dbReference>
<evidence type="ECO:0000313" key="7">
    <source>
        <dbReference type="EMBL" id="RDB64959.1"/>
    </source>
</evidence>
<keyword evidence="3" id="KW-0010">Activator</keyword>
<name>A0A369M243_9ACTN</name>
<feature type="domain" description="HTH merR-type" evidence="6">
    <location>
        <begin position="9"/>
        <end position="77"/>
    </location>
</feature>
<keyword evidence="4" id="KW-0804">Transcription</keyword>
<evidence type="ECO:0000256" key="1">
    <source>
        <dbReference type="ARBA" id="ARBA00023015"/>
    </source>
</evidence>
<dbReference type="Pfam" id="PF07739">
    <property type="entry name" value="TipAS"/>
    <property type="match status" value="1"/>
</dbReference>
<keyword evidence="5" id="KW-0175">Coiled coil</keyword>
<comment type="caution">
    <text evidence="7">The sequence shown here is derived from an EMBL/GenBank/DDBJ whole genome shotgun (WGS) entry which is preliminary data.</text>
</comment>
<dbReference type="InterPro" id="IPR012925">
    <property type="entry name" value="TipAS_dom"/>
</dbReference>
<dbReference type="Proteomes" id="UP000254000">
    <property type="component" value="Unassembled WGS sequence"/>
</dbReference>
<dbReference type="GeneID" id="78359943"/>
<gene>
    <name evidence="7" type="ORF">C1877_09595</name>
</gene>
<dbReference type="EMBL" id="PPTS01000005">
    <property type="protein sequence ID" value="RDB64959.1"/>
    <property type="molecule type" value="Genomic_DNA"/>
</dbReference>
<dbReference type="PANTHER" id="PTHR30204:SF90">
    <property type="entry name" value="HTH-TYPE TRANSCRIPTIONAL ACTIVATOR MTA"/>
    <property type="match status" value="1"/>
</dbReference>
<dbReference type="SMART" id="SM00422">
    <property type="entry name" value="HTH_MERR"/>
    <property type="match status" value="1"/>
</dbReference>
<organism evidence="7 8">
    <name type="scientific">Gordonibacter pamelaeae</name>
    <dbReference type="NCBI Taxonomy" id="471189"/>
    <lineage>
        <taxon>Bacteria</taxon>
        <taxon>Bacillati</taxon>
        <taxon>Actinomycetota</taxon>
        <taxon>Coriobacteriia</taxon>
        <taxon>Eggerthellales</taxon>
        <taxon>Eggerthellaceae</taxon>
        <taxon>Gordonibacter</taxon>
    </lineage>
</organism>
<dbReference type="SUPFAM" id="SSF89082">
    <property type="entry name" value="Antibiotic binding domain of TipA-like multidrug resistance regulators"/>
    <property type="match status" value="1"/>
</dbReference>
<dbReference type="AlphaFoldDB" id="A0A369M243"/>
<dbReference type="CDD" id="cd01106">
    <property type="entry name" value="HTH_TipAL-Mta"/>
    <property type="match status" value="1"/>
</dbReference>
<dbReference type="RefSeq" id="WP_114569038.1">
    <property type="nucleotide sequence ID" value="NZ_CABMMS010000005.1"/>
</dbReference>
<proteinExistence type="predicted"/>
<evidence type="ECO:0000259" key="6">
    <source>
        <dbReference type="PROSITE" id="PS50937"/>
    </source>
</evidence>
<dbReference type="PROSITE" id="PS50937">
    <property type="entry name" value="HTH_MERR_2"/>
    <property type="match status" value="1"/>
</dbReference>
<dbReference type="InterPro" id="IPR047057">
    <property type="entry name" value="MerR_fam"/>
</dbReference>
<keyword evidence="8" id="KW-1185">Reference proteome</keyword>
<dbReference type="InterPro" id="IPR009061">
    <property type="entry name" value="DNA-bd_dom_put_sf"/>
</dbReference>
<evidence type="ECO:0000256" key="5">
    <source>
        <dbReference type="SAM" id="Coils"/>
    </source>
</evidence>
<protein>
    <submittedName>
        <fullName evidence="7">MerR family transcriptional regulator</fullName>
    </submittedName>
</protein>
<dbReference type="InterPro" id="IPR000551">
    <property type="entry name" value="MerR-type_HTH_dom"/>
</dbReference>
<keyword evidence="1" id="KW-0805">Transcription regulation</keyword>
<dbReference type="Pfam" id="PF13411">
    <property type="entry name" value="MerR_1"/>
    <property type="match status" value="1"/>
</dbReference>
<feature type="coiled-coil region" evidence="5">
    <location>
        <begin position="90"/>
        <end position="117"/>
    </location>
</feature>
<dbReference type="OrthoDB" id="9809391at2"/>
<sequence>MERERAERGYTVHELAALSGCTVRTLHHYDELGLVRAGRAANGCRRYGPAEVDRLQQVLLYREAEMPLADIKRLLDDPAFDAREALAGHLRELHARKERLDRLIASVEKTLASMEGDDPMKDEEKFEAFKQGLVDENEKKYGKEVRERWGDDAADASNAKLMGMTEEQYRATQKLEREIRDALVAAMETGDPASEEAHRAADLHRQWLCRFWKDGTYSKAAHAGLAEMYVADERFKAYYEAWAPGAAEFLRDAIKAF</sequence>
<reference evidence="7 8" key="1">
    <citation type="journal article" date="2018" name="Elife">
        <title>Discovery and characterization of a prevalent human gut bacterial enzyme sufficient for the inactivation of a family of plant toxins.</title>
        <authorList>
            <person name="Koppel N."/>
            <person name="Bisanz J.E."/>
            <person name="Pandelia M.E."/>
            <person name="Turnbaugh P.J."/>
            <person name="Balskus E.P."/>
        </authorList>
    </citation>
    <scope>NUCLEOTIDE SEQUENCE [LARGE SCALE GENOMIC DNA]</scope>
    <source>
        <strain evidence="7 8">3C</strain>
    </source>
</reference>
<evidence type="ECO:0000256" key="4">
    <source>
        <dbReference type="ARBA" id="ARBA00023163"/>
    </source>
</evidence>
<dbReference type="Gene3D" id="1.10.1660.10">
    <property type="match status" value="1"/>
</dbReference>
<dbReference type="Gene3D" id="1.10.490.50">
    <property type="entry name" value="Antibiotic binding domain of TipA-like multidrug resistance regulators"/>
    <property type="match status" value="1"/>
</dbReference>
<dbReference type="SUPFAM" id="SSF46955">
    <property type="entry name" value="Putative DNA-binding domain"/>
    <property type="match status" value="1"/>
</dbReference>
<keyword evidence="2" id="KW-0238">DNA-binding</keyword>
<evidence type="ECO:0000313" key="8">
    <source>
        <dbReference type="Proteomes" id="UP000254000"/>
    </source>
</evidence>
<evidence type="ECO:0000256" key="3">
    <source>
        <dbReference type="ARBA" id="ARBA00023159"/>
    </source>
</evidence>
<evidence type="ECO:0000256" key="2">
    <source>
        <dbReference type="ARBA" id="ARBA00023125"/>
    </source>
</evidence>
<accession>A0A369M243</accession>
<dbReference type="GO" id="GO:0003677">
    <property type="term" value="F:DNA binding"/>
    <property type="evidence" value="ECO:0007669"/>
    <property type="project" value="UniProtKB-KW"/>
</dbReference>
<dbReference type="InterPro" id="IPR036244">
    <property type="entry name" value="TipA-like_antibiotic-bd"/>
</dbReference>
<dbReference type="GO" id="GO:0003700">
    <property type="term" value="F:DNA-binding transcription factor activity"/>
    <property type="evidence" value="ECO:0007669"/>
    <property type="project" value="InterPro"/>
</dbReference>